<dbReference type="EMBL" id="CAJOBB010031120">
    <property type="protein sequence ID" value="CAF4448379.1"/>
    <property type="molecule type" value="Genomic_DNA"/>
</dbReference>
<proteinExistence type="predicted"/>
<comment type="caution">
    <text evidence="2">The sequence shown here is derived from an EMBL/GenBank/DDBJ whole genome shotgun (WGS) entry which is preliminary data.</text>
</comment>
<organism evidence="2 3">
    <name type="scientific">Adineta steineri</name>
    <dbReference type="NCBI Taxonomy" id="433720"/>
    <lineage>
        <taxon>Eukaryota</taxon>
        <taxon>Metazoa</taxon>
        <taxon>Spiralia</taxon>
        <taxon>Gnathifera</taxon>
        <taxon>Rotifera</taxon>
        <taxon>Eurotatoria</taxon>
        <taxon>Bdelloidea</taxon>
        <taxon>Adinetida</taxon>
        <taxon>Adinetidae</taxon>
        <taxon>Adineta</taxon>
    </lineage>
</organism>
<gene>
    <name evidence="2" type="ORF">KXQ929_LOCUS53804</name>
</gene>
<accession>A0A820S707</accession>
<evidence type="ECO:0000256" key="1">
    <source>
        <dbReference type="SAM" id="MobiDB-lite"/>
    </source>
</evidence>
<dbReference type="Proteomes" id="UP000663868">
    <property type="component" value="Unassembled WGS sequence"/>
</dbReference>
<sequence length="31" mass="3581">DEPKPSNLKRTRLGGNNNDHENTRHETTSVY</sequence>
<reference evidence="2" key="1">
    <citation type="submission" date="2021-02" db="EMBL/GenBank/DDBJ databases">
        <authorList>
            <person name="Nowell W R."/>
        </authorList>
    </citation>
    <scope>NUCLEOTIDE SEQUENCE</scope>
</reference>
<feature type="compositionally biased region" description="Basic and acidic residues" evidence="1">
    <location>
        <begin position="18"/>
        <end position="31"/>
    </location>
</feature>
<feature type="non-terminal residue" evidence="2">
    <location>
        <position position="1"/>
    </location>
</feature>
<protein>
    <submittedName>
        <fullName evidence="2">Uncharacterized protein</fullName>
    </submittedName>
</protein>
<evidence type="ECO:0000313" key="2">
    <source>
        <dbReference type="EMBL" id="CAF4448379.1"/>
    </source>
</evidence>
<name>A0A820S707_9BILA</name>
<feature type="region of interest" description="Disordered" evidence="1">
    <location>
        <begin position="1"/>
        <end position="31"/>
    </location>
</feature>
<evidence type="ECO:0000313" key="3">
    <source>
        <dbReference type="Proteomes" id="UP000663868"/>
    </source>
</evidence>
<dbReference type="AlphaFoldDB" id="A0A820S707"/>